<keyword evidence="6" id="KW-0239">DNA-directed DNA polymerase</keyword>
<evidence type="ECO:0000256" key="1">
    <source>
        <dbReference type="ARBA" id="ARBA00005755"/>
    </source>
</evidence>
<dbReference type="EMBL" id="JANEYG010000105">
    <property type="protein sequence ID" value="KAJ8913000.1"/>
    <property type="molecule type" value="Genomic_DNA"/>
</dbReference>
<comment type="caution">
    <text evidence="10">The sequence shown here is derived from an EMBL/GenBank/DDBJ whole genome shotgun (WGS) entry which is preliminary data.</text>
</comment>
<evidence type="ECO:0000256" key="6">
    <source>
        <dbReference type="ARBA" id="ARBA00022932"/>
    </source>
</evidence>
<dbReference type="GO" id="GO:0006260">
    <property type="term" value="P:DNA replication"/>
    <property type="evidence" value="ECO:0007669"/>
    <property type="project" value="UniProtKB-KW"/>
</dbReference>
<keyword evidence="11" id="KW-1185">Reference proteome</keyword>
<keyword evidence="3" id="KW-0808">Transferase</keyword>
<feature type="domain" description="DNA-directed DNA polymerase family B mitochondria/virus" evidence="9">
    <location>
        <begin position="30"/>
        <end position="200"/>
    </location>
</feature>
<comment type="similarity">
    <text evidence="1">Belongs to the DNA polymerase type-B family.</text>
</comment>
<dbReference type="AlphaFoldDB" id="A0AAV8VFX9"/>
<dbReference type="GO" id="GO:0003887">
    <property type="term" value="F:DNA-directed DNA polymerase activity"/>
    <property type="evidence" value="ECO:0007669"/>
    <property type="project" value="UniProtKB-KW"/>
</dbReference>
<evidence type="ECO:0000256" key="3">
    <source>
        <dbReference type="ARBA" id="ARBA00022679"/>
    </source>
</evidence>
<dbReference type="Pfam" id="PF03175">
    <property type="entry name" value="DNA_pol_B_2"/>
    <property type="match status" value="1"/>
</dbReference>
<dbReference type="GO" id="GO:0003677">
    <property type="term" value="F:DNA binding"/>
    <property type="evidence" value="ECO:0007669"/>
    <property type="project" value="UniProtKB-KW"/>
</dbReference>
<dbReference type="InterPro" id="IPR004868">
    <property type="entry name" value="DNA-dir_DNA_pol_B_mt/vir"/>
</dbReference>
<evidence type="ECO:0000256" key="7">
    <source>
        <dbReference type="ARBA" id="ARBA00023125"/>
    </source>
</evidence>
<proteinExistence type="inferred from homology"/>
<evidence type="ECO:0000256" key="2">
    <source>
        <dbReference type="ARBA" id="ARBA00012417"/>
    </source>
</evidence>
<dbReference type="GO" id="GO:0000166">
    <property type="term" value="F:nucleotide binding"/>
    <property type="evidence" value="ECO:0007669"/>
    <property type="project" value="InterPro"/>
</dbReference>
<evidence type="ECO:0000256" key="4">
    <source>
        <dbReference type="ARBA" id="ARBA00022695"/>
    </source>
</evidence>
<evidence type="ECO:0000256" key="5">
    <source>
        <dbReference type="ARBA" id="ARBA00022705"/>
    </source>
</evidence>
<evidence type="ECO:0000256" key="8">
    <source>
        <dbReference type="ARBA" id="ARBA00049244"/>
    </source>
</evidence>
<keyword evidence="4" id="KW-0548">Nucleotidyltransferase</keyword>
<dbReference type="PANTHER" id="PTHR31511">
    <property type="entry name" value="PROTEIN CBG23764"/>
    <property type="match status" value="1"/>
</dbReference>
<comment type="catalytic activity">
    <reaction evidence="8">
        <text>DNA(n) + a 2'-deoxyribonucleoside 5'-triphosphate = DNA(n+1) + diphosphate</text>
        <dbReference type="Rhea" id="RHEA:22508"/>
        <dbReference type="Rhea" id="RHEA-COMP:17339"/>
        <dbReference type="Rhea" id="RHEA-COMP:17340"/>
        <dbReference type="ChEBI" id="CHEBI:33019"/>
        <dbReference type="ChEBI" id="CHEBI:61560"/>
        <dbReference type="ChEBI" id="CHEBI:173112"/>
        <dbReference type="EC" id="2.7.7.7"/>
    </reaction>
</comment>
<dbReference type="EC" id="2.7.7.7" evidence="2"/>
<accession>A0AAV8VFX9</accession>
<evidence type="ECO:0000313" key="11">
    <source>
        <dbReference type="Proteomes" id="UP001159042"/>
    </source>
</evidence>
<keyword evidence="5" id="KW-0235">DNA replication</keyword>
<evidence type="ECO:0000313" key="10">
    <source>
        <dbReference type="EMBL" id="KAJ8913000.1"/>
    </source>
</evidence>
<reference evidence="10 11" key="1">
    <citation type="journal article" date="2023" name="Insect Mol. Biol.">
        <title>Genome sequencing provides insights into the evolution of gene families encoding plant cell wall-degrading enzymes in longhorned beetles.</title>
        <authorList>
            <person name="Shin N.R."/>
            <person name="Okamura Y."/>
            <person name="Kirsch R."/>
            <person name="Pauchet Y."/>
        </authorList>
    </citation>
    <scope>NUCLEOTIDE SEQUENCE [LARGE SCALE GENOMIC DNA]</scope>
    <source>
        <strain evidence="10">EAD_L_NR</strain>
    </source>
</reference>
<keyword evidence="7" id="KW-0238">DNA-binding</keyword>
<dbReference type="Proteomes" id="UP001159042">
    <property type="component" value="Unassembled WGS sequence"/>
</dbReference>
<protein>
    <recommendedName>
        <fullName evidence="2">DNA-directed DNA polymerase</fullName>
        <ecNumber evidence="2">2.7.7.7</ecNumber>
    </recommendedName>
</protein>
<name>A0AAV8VFX9_9CUCU</name>
<evidence type="ECO:0000259" key="9">
    <source>
        <dbReference type="Pfam" id="PF03175"/>
    </source>
</evidence>
<gene>
    <name evidence="10" type="ORF">NQ315_002878</name>
</gene>
<dbReference type="PANTHER" id="PTHR31511:SF12">
    <property type="entry name" value="RHO TERMINATION FACTOR N-TERMINAL DOMAIN-CONTAINING PROTEIN"/>
    <property type="match status" value="1"/>
</dbReference>
<organism evidence="10 11">
    <name type="scientific">Exocentrus adspersus</name>
    <dbReference type="NCBI Taxonomy" id="1586481"/>
    <lineage>
        <taxon>Eukaryota</taxon>
        <taxon>Metazoa</taxon>
        <taxon>Ecdysozoa</taxon>
        <taxon>Arthropoda</taxon>
        <taxon>Hexapoda</taxon>
        <taxon>Insecta</taxon>
        <taxon>Pterygota</taxon>
        <taxon>Neoptera</taxon>
        <taxon>Endopterygota</taxon>
        <taxon>Coleoptera</taxon>
        <taxon>Polyphaga</taxon>
        <taxon>Cucujiformia</taxon>
        <taxon>Chrysomeloidea</taxon>
        <taxon>Cerambycidae</taxon>
        <taxon>Lamiinae</taxon>
        <taxon>Acanthocinini</taxon>
        <taxon>Exocentrus</taxon>
    </lineage>
</organism>
<sequence>MSALYLRIRKSISHLWQRLRWTSSSRKMTVMTERIRKEDDSNKQKLAYFTLRFLNSYRFMACSLDKLANYLKEGVFLYEFIDSYEKLESTVELPTADKFYSTLTEFAISDEDYAELVWKTFKCRNIGEYSDIYLKTDVLLLTDVFEAFRDVCMEVYGLEAASFITLPGLSWQAMMKYTKVRLELLTAGDMLHFIRKSIRGYIPVFTSSCNGKQQIHTGEVGRGESKIPNIPRCQQLIWFVTLSVLAL</sequence>